<dbReference type="Pfam" id="PF19263">
    <property type="entry name" value="DUF5906"/>
    <property type="match status" value="1"/>
</dbReference>
<feature type="domain" description="DNA primase/polymerase bifunctional N-terminal" evidence="1">
    <location>
        <begin position="500"/>
        <end position="689"/>
    </location>
</feature>
<comment type="caution">
    <text evidence="2">The sequence shown here is derived from an EMBL/GenBank/DDBJ whole genome shotgun (WGS) entry which is preliminary data.</text>
</comment>
<dbReference type="Proteomes" id="UP000029067">
    <property type="component" value="Unassembled WGS sequence"/>
</dbReference>
<accession>A0A087B4W0</accession>
<dbReference type="SUPFAM" id="SSF56747">
    <property type="entry name" value="Prim-pol domain"/>
    <property type="match status" value="1"/>
</dbReference>
<dbReference type="SMART" id="SM00943">
    <property type="entry name" value="Prim-Pol"/>
    <property type="match status" value="1"/>
</dbReference>
<evidence type="ECO:0000259" key="1">
    <source>
        <dbReference type="SMART" id="SM00943"/>
    </source>
</evidence>
<gene>
    <name evidence="2" type="ORF">BCUN_0562</name>
</gene>
<dbReference type="InterPro" id="IPR045455">
    <property type="entry name" value="NrS-1_pol-like_helicase"/>
</dbReference>
<dbReference type="EMBL" id="JGYV01000001">
    <property type="protein sequence ID" value="KFI66060.1"/>
    <property type="molecule type" value="Genomic_DNA"/>
</dbReference>
<name>A0A087B4W0_9BIFI</name>
<reference evidence="2 3" key="1">
    <citation type="submission" date="2014-03" db="EMBL/GenBank/DDBJ databases">
        <title>Genomics of Bifidobacteria.</title>
        <authorList>
            <person name="Ventura M."/>
            <person name="Milani C."/>
            <person name="Lugli G.A."/>
        </authorList>
    </citation>
    <scope>NUCLEOTIDE SEQUENCE [LARGE SCALE GENOMIC DNA]</scope>
    <source>
        <strain evidence="2 3">LMG 10738</strain>
    </source>
</reference>
<dbReference type="InterPro" id="IPR015330">
    <property type="entry name" value="DNA_primase/pol_bifunc_N"/>
</dbReference>
<dbReference type="eggNOG" id="COG3378">
    <property type="taxonomic scope" value="Bacteria"/>
</dbReference>
<sequence>MRHMCTYQEEQDMQRWRFRVRPGMPRNVQKIYNEMSIVDYDAGEWTFIDDHNDPVRVPTRNDGKPYFAIGYARALWDLRNRNLALELQPDDTGTVLFRRDIDTETDENGQVRRLHTWHAISAIADEYRVPRAERNNEWENLFIQECRRLQTRDGHPWRVVHGIRFDDRAYWREDDGKGHQHLHEILDANDSLMQMPFELNLEHAWDDHLADVGDRIIADLTADANSRHNMMLLPASPFLQPYKHLTFVLAGDGGNGKGLFFSAFTKHNRQTQRLSATIDTEKLVGGGRLSGTSVEQEPVKLVGKLWAFDEDASGLDTHQTDRLKRLSTGDTISGRVLGSDVISFNPRAVLCIATNLDFVTNMDASMKRRFAFIRMKDNRSADSPEMVYLRTFVATVGAWGFIMASCRYWQQHPDGKALTVQIGRPENLSEAEEWIVAELVERGFADNTSNPFRPSSHATHDICQKLGLKTARRRNKSVLMVNMDDEEARARFQPYAAYVRDKIEQDGHAVPPEALRRQPDKRNPDEYGFVCDYTPAGADKVARNWQKLALDPGVDTSRVPQGVNAWAAVPAEGYAVLDFDVPDDPGAQTGWAVMSDEVGAYGSMAFPATFVARTPGMGAHAYYRLPKGVVLRNTAHPKTDRFPDGLPIDVRTARKGYVIAPGSTIRKGSYLVADAHEVVEMSAEMVAWLDEHGYVEHPEADAETDVMVDSDGVIAGPANTPAPAGRRGGVDPLGGFYRSPQTQPRPEGGNRGETMRLNVPAQSKGATHDAIRDWSYGLIHHAAEERFSQPEVDALVERIKRGVRVGHDRHDTALVLAGALKQAGLSTRVPLE</sequence>
<dbReference type="AlphaFoldDB" id="A0A087B4W0"/>
<proteinExistence type="predicted"/>
<keyword evidence="3" id="KW-1185">Reference proteome</keyword>
<dbReference type="Pfam" id="PF09250">
    <property type="entry name" value="Prim-Pol"/>
    <property type="match status" value="1"/>
</dbReference>
<evidence type="ECO:0000313" key="2">
    <source>
        <dbReference type="EMBL" id="KFI66060.1"/>
    </source>
</evidence>
<protein>
    <submittedName>
        <fullName evidence="2">Phage primase</fullName>
    </submittedName>
</protein>
<organism evidence="2 3">
    <name type="scientific">Bifidobacterium cuniculi</name>
    <dbReference type="NCBI Taxonomy" id="1688"/>
    <lineage>
        <taxon>Bacteria</taxon>
        <taxon>Bacillati</taxon>
        <taxon>Actinomycetota</taxon>
        <taxon>Actinomycetes</taxon>
        <taxon>Bifidobacteriales</taxon>
        <taxon>Bifidobacteriaceae</taxon>
        <taxon>Bifidobacterium</taxon>
    </lineage>
</organism>
<evidence type="ECO:0000313" key="3">
    <source>
        <dbReference type="Proteomes" id="UP000029067"/>
    </source>
</evidence>